<dbReference type="EMBL" id="BMVW01000012">
    <property type="protein sequence ID" value="GGZ26585.1"/>
    <property type="molecule type" value="Genomic_DNA"/>
</dbReference>
<comment type="caution">
    <text evidence="2">The sequence shown here is derived from an EMBL/GenBank/DDBJ whole genome shotgun (WGS) entry which is preliminary data.</text>
</comment>
<dbReference type="Pfam" id="PF01590">
    <property type="entry name" value="GAF"/>
    <property type="match status" value="1"/>
</dbReference>
<accession>A0A918PXV1</accession>
<dbReference type="PANTHER" id="PTHR43102:SF2">
    <property type="entry name" value="GAF DOMAIN-CONTAINING PROTEIN"/>
    <property type="match status" value="1"/>
</dbReference>
<dbReference type="SUPFAM" id="SSF55781">
    <property type="entry name" value="GAF domain-like"/>
    <property type="match status" value="1"/>
</dbReference>
<feature type="domain" description="GAF" evidence="1">
    <location>
        <begin position="43"/>
        <end position="207"/>
    </location>
</feature>
<protein>
    <recommendedName>
        <fullName evidence="1">GAF domain-containing protein</fullName>
    </recommendedName>
</protein>
<reference evidence="2" key="2">
    <citation type="submission" date="2020-09" db="EMBL/GenBank/DDBJ databases">
        <authorList>
            <person name="Sun Q."/>
            <person name="Ohkuma M."/>
        </authorList>
    </citation>
    <scope>NUCLEOTIDE SEQUENCE</scope>
    <source>
        <strain evidence="2">JCM 4815</strain>
    </source>
</reference>
<reference evidence="2" key="1">
    <citation type="journal article" date="2014" name="Int. J. Syst. Evol. Microbiol.">
        <title>Complete genome sequence of Corynebacterium casei LMG S-19264T (=DSM 44701T), isolated from a smear-ripened cheese.</title>
        <authorList>
            <consortium name="US DOE Joint Genome Institute (JGI-PGF)"/>
            <person name="Walter F."/>
            <person name="Albersmeier A."/>
            <person name="Kalinowski J."/>
            <person name="Ruckert C."/>
        </authorList>
    </citation>
    <scope>NUCLEOTIDE SEQUENCE</scope>
    <source>
        <strain evidence="2">JCM 4815</strain>
    </source>
</reference>
<keyword evidence="3" id="KW-1185">Reference proteome</keyword>
<dbReference type="InterPro" id="IPR003018">
    <property type="entry name" value="GAF"/>
</dbReference>
<proteinExistence type="predicted"/>
<evidence type="ECO:0000259" key="1">
    <source>
        <dbReference type="SMART" id="SM00065"/>
    </source>
</evidence>
<name>A0A918PXV1_9ACTN</name>
<evidence type="ECO:0000313" key="2">
    <source>
        <dbReference type="EMBL" id="GGZ26585.1"/>
    </source>
</evidence>
<dbReference type="Proteomes" id="UP000622166">
    <property type="component" value="Unassembled WGS sequence"/>
</dbReference>
<dbReference type="Gene3D" id="3.30.450.20">
    <property type="entry name" value="PAS domain"/>
    <property type="match status" value="1"/>
</dbReference>
<dbReference type="InterPro" id="IPR029016">
    <property type="entry name" value="GAF-like_dom_sf"/>
</dbReference>
<dbReference type="AlphaFoldDB" id="A0A918PXV1"/>
<sequence length="356" mass="38828">MNRGVRFSAFIDLMDPLTTTDQARLEGEQRRLRLQILGLNNSEAEATFDRVARLAASFTQTPLAMVNFINDERQMFRGMYVPTASPDDKADPDGGGIVFDLSSVAREVPNDYGFCPHVVAQGSQLALDDVFDYPRFKGNPLVNDMGVRSYLGTPLRDNTGMILGTVCVADTKPRVWDRKIREGMQELTETLLADFKLRDSLLAQQQELFAVFDGAPFPIMLTEGPNHLLRYANGKQGAAFGMVPQFSPGRMALPGLESIGVFNAMDEAFHTGRAATLPRAQISTYDVPQPQEFSFLCTPVRTSPGAPISGVLTVAMNITGQALIGAEQQAFAANVQERFERLGSGGVAAAFPGQRV</sequence>
<organism evidence="2 3">
    <name type="scientific">Streptomyces poonensis</name>
    <dbReference type="NCBI Taxonomy" id="68255"/>
    <lineage>
        <taxon>Bacteria</taxon>
        <taxon>Bacillati</taxon>
        <taxon>Actinomycetota</taxon>
        <taxon>Actinomycetes</taxon>
        <taxon>Kitasatosporales</taxon>
        <taxon>Streptomycetaceae</taxon>
        <taxon>Streptomyces</taxon>
    </lineage>
</organism>
<gene>
    <name evidence="2" type="ORF">GCM10010365_53730</name>
</gene>
<evidence type="ECO:0000313" key="3">
    <source>
        <dbReference type="Proteomes" id="UP000622166"/>
    </source>
</evidence>
<dbReference type="Gene3D" id="3.30.450.40">
    <property type="match status" value="1"/>
</dbReference>
<dbReference type="SMART" id="SM00065">
    <property type="entry name" value="GAF"/>
    <property type="match status" value="1"/>
</dbReference>
<dbReference type="PANTHER" id="PTHR43102">
    <property type="entry name" value="SLR1143 PROTEIN"/>
    <property type="match status" value="1"/>
</dbReference>